<evidence type="ECO:0000256" key="2">
    <source>
        <dbReference type="SAM" id="Phobius"/>
    </source>
</evidence>
<feature type="transmembrane region" description="Helical" evidence="2">
    <location>
        <begin position="65"/>
        <end position="85"/>
    </location>
</feature>
<comment type="similarity">
    <text evidence="1">Belongs to the CPA3 antiporters (TC 2.A.63) subunit G family.</text>
</comment>
<evidence type="ECO:0000313" key="3">
    <source>
        <dbReference type="EMBL" id="ALX03701.1"/>
    </source>
</evidence>
<dbReference type="PANTHER" id="PTHR34703:SF1">
    <property type="entry name" value="ANTIPORTER SUBUNIT MNHG2-RELATED"/>
    <property type="match status" value="1"/>
</dbReference>
<dbReference type="NCBIfam" id="NF009314">
    <property type="entry name" value="PRK12674.1-2"/>
    <property type="match status" value="1"/>
</dbReference>
<dbReference type="PATRIC" id="fig|2041.4.peg.585"/>
<organism evidence="3 4">
    <name type="scientific">Aeromicrobium erythreum</name>
    <dbReference type="NCBI Taxonomy" id="2041"/>
    <lineage>
        <taxon>Bacteria</taxon>
        <taxon>Bacillati</taxon>
        <taxon>Actinomycetota</taxon>
        <taxon>Actinomycetes</taxon>
        <taxon>Propionibacteriales</taxon>
        <taxon>Nocardioidaceae</taxon>
        <taxon>Aeromicrobium</taxon>
    </lineage>
</organism>
<evidence type="ECO:0000256" key="1">
    <source>
        <dbReference type="ARBA" id="ARBA00008404"/>
    </source>
</evidence>
<evidence type="ECO:0000313" key="4">
    <source>
        <dbReference type="Proteomes" id="UP000067689"/>
    </source>
</evidence>
<dbReference type="OrthoDB" id="3214257at2"/>
<keyword evidence="2" id="KW-0812">Transmembrane</keyword>
<feature type="transmembrane region" description="Helical" evidence="2">
    <location>
        <begin position="12"/>
        <end position="30"/>
    </location>
</feature>
<accession>A0A0U4CE29</accession>
<proteinExistence type="inferred from homology"/>
<dbReference type="Pfam" id="PF03334">
    <property type="entry name" value="PhaG_MnhG_YufB"/>
    <property type="match status" value="1"/>
</dbReference>
<dbReference type="InterPro" id="IPR005133">
    <property type="entry name" value="PhaG_MnhG_YufB"/>
</dbReference>
<dbReference type="Proteomes" id="UP000067689">
    <property type="component" value="Chromosome"/>
</dbReference>
<dbReference type="RefSeq" id="WP_067854371.1">
    <property type="nucleotide sequence ID" value="NZ_CP011502.1"/>
</dbReference>
<keyword evidence="2" id="KW-0472">Membrane</keyword>
<sequence>MTTDLLVDVASGALLLLGSALALVAAIGLVRFPDVLTRMHAATKPQTLGLLLVLAGLALRVRDPGALTIIALVALFQLVTAPVSAHMVARAAFRTGIADTARLERNDLDDA</sequence>
<dbReference type="GO" id="GO:0015385">
    <property type="term" value="F:sodium:proton antiporter activity"/>
    <property type="evidence" value="ECO:0007669"/>
    <property type="project" value="TreeGrafter"/>
</dbReference>
<reference evidence="3 4" key="1">
    <citation type="journal article" date="1991" name="Int. J. Syst. Bacteriol.">
        <title>Description of the erythromycin-producing bacterium Arthrobacter sp. strain NRRL B-3381 as Aeromicrobium erythreum gen. nov., sp. nov.</title>
        <authorList>
            <person name="Miller E.S."/>
            <person name="Woese C.R."/>
            <person name="Brenner S."/>
        </authorList>
    </citation>
    <scope>NUCLEOTIDE SEQUENCE [LARGE SCALE GENOMIC DNA]</scope>
    <source>
        <strain evidence="3 4">AR18</strain>
    </source>
</reference>
<dbReference type="PANTHER" id="PTHR34703">
    <property type="entry name" value="ANTIPORTER SUBUNIT MNHG2-RELATED"/>
    <property type="match status" value="1"/>
</dbReference>
<gene>
    <name evidence="3" type="ORF">AERYTH_02795</name>
</gene>
<evidence type="ECO:0008006" key="5">
    <source>
        <dbReference type="Google" id="ProtNLM"/>
    </source>
</evidence>
<protein>
    <recommendedName>
        <fullName evidence="5">Cation:proton antiporter</fullName>
    </recommendedName>
</protein>
<feature type="transmembrane region" description="Helical" evidence="2">
    <location>
        <begin position="42"/>
        <end position="59"/>
    </location>
</feature>
<dbReference type="AlphaFoldDB" id="A0A0U4CE29"/>
<dbReference type="KEGG" id="aer:AERYTH_02795"/>
<keyword evidence="4" id="KW-1185">Reference proteome</keyword>
<dbReference type="STRING" id="2041.AERYTH_02795"/>
<dbReference type="EMBL" id="CP011502">
    <property type="protein sequence ID" value="ALX03701.1"/>
    <property type="molecule type" value="Genomic_DNA"/>
</dbReference>
<keyword evidence="2" id="KW-1133">Transmembrane helix</keyword>
<name>A0A0U4CE29_9ACTN</name>
<dbReference type="NCBIfam" id="TIGR01300">
    <property type="entry name" value="CPA3_mnhG_phaG"/>
    <property type="match status" value="1"/>
</dbReference>